<feature type="compositionally biased region" description="Polar residues" evidence="1">
    <location>
        <begin position="90"/>
        <end position="101"/>
    </location>
</feature>
<feature type="compositionally biased region" description="Low complexity" evidence="1">
    <location>
        <begin position="42"/>
        <end position="51"/>
    </location>
</feature>
<proteinExistence type="predicted"/>
<evidence type="ECO:0000313" key="3">
    <source>
        <dbReference type="Proteomes" id="UP001153148"/>
    </source>
</evidence>
<keyword evidence="3" id="KW-1185">Reference proteome</keyword>
<reference evidence="2" key="1">
    <citation type="submission" date="2021-03" db="EMBL/GenBank/DDBJ databases">
        <authorList>
            <person name="Tran Van P."/>
        </authorList>
    </citation>
    <scope>NUCLEOTIDE SEQUENCE</scope>
</reference>
<organism evidence="2 3">
    <name type="scientific">Timema podura</name>
    <name type="common">Walking stick</name>
    <dbReference type="NCBI Taxonomy" id="61482"/>
    <lineage>
        <taxon>Eukaryota</taxon>
        <taxon>Metazoa</taxon>
        <taxon>Ecdysozoa</taxon>
        <taxon>Arthropoda</taxon>
        <taxon>Hexapoda</taxon>
        <taxon>Insecta</taxon>
        <taxon>Pterygota</taxon>
        <taxon>Neoptera</taxon>
        <taxon>Polyneoptera</taxon>
        <taxon>Phasmatodea</taxon>
        <taxon>Timematodea</taxon>
        <taxon>Timematoidea</taxon>
        <taxon>Timematidae</taxon>
        <taxon>Timema</taxon>
    </lineage>
</organism>
<dbReference type="EMBL" id="CAJPIN010050033">
    <property type="protein sequence ID" value="CAG2066061.1"/>
    <property type="molecule type" value="Genomic_DNA"/>
</dbReference>
<accession>A0ABN7PH73</accession>
<evidence type="ECO:0000256" key="1">
    <source>
        <dbReference type="SAM" id="MobiDB-lite"/>
    </source>
</evidence>
<dbReference type="Proteomes" id="UP001153148">
    <property type="component" value="Unassembled WGS sequence"/>
</dbReference>
<evidence type="ECO:0000313" key="2">
    <source>
        <dbReference type="EMBL" id="CAG2066061.1"/>
    </source>
</evidence>
<feature type="compositionally biased region" description="Pro residues" evidence="1">
    <location>
        <begin position="29"/>
        <end position="41"/>
    </location>
</feature>
<feature type="region of interest" description="Disordered" evidence="1">
    <location>
        <begin position="1"/>
        <end position="101"/>
    </location>
</feature>
<feature type="compositionally biased region" description="Low complexity" evidence="1">
    <location>
        <begin position="71"/>
        <end position="89"/>
    </location>
</feature>
<feature type="compositionally biased region" description="Gly residues" evidence="1">
    <location>
        <begin position="10"/>
        <end position="23"/>
    </location>
</feature>
<comment type="caution">
    <text evidence="2">The sequence shown here is derived from an EMBL/GenBank/DDBJ whole genome shotgun (WGS) entry which is preliminary data.</text>
</comment>
<protein>
    <submittedName>
        <fullName evidence="2">Uncharacterized protein</fullName>
    </submittedName>
</protein>
<sequence>MFQGASEGEGMYGGYGGFGGGYSGYSPPTALPSPPMLPPPSQQQQQQQQMGPGNGMAKKSPLLSSMMTERGNGQPQQGLMGQMQQTHLQPQVNQGGYMQQQ</sequence>
<name>A0ABN7PH73_TIMPD</name>
<gene>
    <name evidence="2" type="ORF">TPAB3V08_LOCUS13004</name>
</gene>
<feature type="non-terminal residue" evidence="2">
    <location>
        <position position="101"/>
    </location>
</feature>